<evidence type="ECO:0000313" key="6">
    <source>
        <dbReference type="Proteomes" id="UP000000674"/>
    </source>
</evidence>
<dbReference type="SUPFAM" id="SSF54862">
    <property type="entry name" value="4Fe-4S ferredoxins"/>
    <property type="match status" value="1"/>
</dbReference>
<evidence type="ECO:0000256" key="2">
    <source>
        <dbReference type="ARBA" id="ARBA00022840"/>
    </source>
</evidence>
<dbReference type="GeneID" id="4462245"/>
<dbReference type="EMBL" id="CP000477">
    <property type="protein sequence ID" value="ABK13810.1"/>
    <property type="molecule type" value="Genomic_DNA"/>
</dbReference>
<dbReference type="InterPro" id="IPR003439">
    <property type="entry name" value="ABC_transporter-like_ATP-bd"/>
</dbReference>
<dbReference type="PROSITE" id="PS51379">
    <property type="entry name" value="4FE4S_FER_2"/>
    <property type="match status" value="1"/>
</dbReference>
<dbReference type="PROSITE" id="PS00198">
    <property type="entry name" value="4FE4S_FER_1"/>
    <property type="match status" value="1"/>
</dbReference>
<dbReference type="NCBIfam" id="NF009945">
    <property type="entry name" value="PRK13409.1"/>
    <property type="match status" value="1"/>
</dbReference>
<keyword evidence="1" id="KW-0547">Nucleotide-binding</keyword>
<evidence type="ECO:0000313" key="5">
    <source>
        <dbReference type="EMBL" id="ABK13810.1"/>
    </source>
</evidence>
<dbReference type="SUPFAM" id="SSF52540">
    <property type="entry name" value="P-loop containing nucleoside triphosphate hydrolases"/>
    <property type="match status" value="2"/>
</dbReference>
<dbReference type="Proteomes" id="UP000000674">
    <property type="component" value="Chromosome"/>
</dbReference>
<dbReference type="InterPro" id="IPR013283">
    <property type="entry name" value="RLI1"/>
</dbReference>
<dbReference type="PRINTS" id="PR01868">
    <property type="entry name" value="ABCEFAMILY"/>
</dbReference>
<dbReference type="FunFam" id="3.40.50.300:FF:001546">
    <property type="entry name" value="RNase L inhibitor homolog"/>
    <property type="match status" value="1"/>
</dbReference>
<dbReference type="RefSeq" id="WP_011695211.1">
    <property type="nucleotide sequence ID" value="NC_008553.1"/>
</dbReference>
<keyword evidence="2" id="KW-0067">ATP-binding</keyword>
<organism evidence="5 6">
    <name type="scientific">Methanothrix thermoacetophila (strain DSM 6194 / JCM 14653 / NBRC 101360 / PT)</name>
    <name type="common">Methanosaeta thermophila</name>
    <dbReference type="NCBI Taxonomy" id="349307"/>
    <lineage>
        <taxon>Archaea</taxon>
        <taxon>Methanobacteriati</taxon>
        <taxon>Methanobacteriota</taxon>
        <taxon>Stenosarchaea group</taxon>
        <taxon>Methanomicrobia</taxon>
        <taxon>Methanotrichales</taxon>
        <taxon>Methanotrichaceae</taxon>
        <taxon>Methanothrix</taxon>
    </lineage>
</organism>
<dbReference type="STRING" id="349307.Mthe_0007"/>
<dbReference type="SMART" id="SM00382">
    <property type="entry name" value="AAA"/>
    <property type="match status" value="2"/>
</dbReference>
<dbReference type="InterPro" id="IPR017896">
    <property type="entry name" value="4Fe4S_Fe-S-bd"/>
</dbReference>
<gene>
    <name evidence="5" type="ordered locus">Mthe_0007</name>
</gene>
<keyword evidence="6" id="KW-1185">Reference proteome</keyword>
<dbReference type="InterPro" id="IPR017900">
    <property type="entry name" value="4Fe4S_Fe_S_CS"/>
</dbReference>
<dbReference type="OrthoDB" id="30658at2157"/>
<evidence type="ECO:0000259" key="4">
    <source>
        <dbReference type="PROSITE" id="PS51379"/>
    </source>
</evidence>
<reference evidence="5 6" key="1">
    <citation type="submission" date="2006-10" db="EMBL/GenBank/DDBJ databases">
        <title>Complete sequence of Methanosaeta thermophila PT.</title>
        <authorList>
            <consortium name="US DOE Joint Genome Institute"/>
            <person name="Copeland A."/>
            <person name="Lucas S."/>
            <person name="Lapidus A."/>
            <person name="Barry K."/>
            <person name="Detter J.C."/>
            <person name="Glavina del Rio T."/>
            <person name="Hammon N."/>
            <person name="Israni S."/>
            <person name="Pitluck S."/>
            <person name="Chain P."/>
            <person name="Malfatti S."/>
            <person name="Shin M."/>
            <person name="Vergez L."/>
            <person name="Schmutz J."/>
            <person name="Larimer F."/>
            <person name="Land M."/>
            <person name="Hauser L."/>
            <person name="Kyrpides N."/>
            <person name="Kim E."/>
            <person name="Smith K.S."/>
            <person name="Ingram-Smith C."/>
            <person name="Richardson P."/>
        </authorList>
    </citation>
    <scope>NUCLEOTIDE SEQUENCE [LARGE SCALE GENOMIC DNA]</scope>
    <source>
        <strain evidence="6">DSM 6194 / JCM 14653 / NBRC 101360 / PT</strain>
    </source>
</reference>
<feature type="domain" description="4Fe-4S ferredoxin-type" evidence="4">
    <location>
        <begin position="39"/>
        <end position="68"/>
    </location>
</feature>
<protein>
    <submittedName>
        <fullName evidence="5">ABC transporter related protein</fullName>
    </submittedName>
</protein>
<name>A0B536_METTP</name>
<dbReference type="GO" id="GO:0016491">
    <property type="term" value="F:oxidoreductase activity"/>
    <property type="evidence" value="ECO:0007669"/>
    <property type="project" value="UniProtKB-ARBA"/>
</dbReference>
<dbReference type="HOGENOM" id="CLU_017344_4_1_2"/>
<dbReference type="SMR" id="A0B536"/>
<evidence type="ECO:0000259" key="3">
    <source>
        <dbReference type="PROSITE" id="PS50893"/>
    </source>
</evidence>
<dbReference type="InterPro" id="IPR027417">
    <property type="entry name" value="P-loop_NTPase"/>
</dbReference>
<proteinExistence type="predicted"/>
<dbReference type="Gene3D" id="3.40.50.300">
    <property type="entry name" value="P-loop containing nucleotide triphosphate hydrolases"/>
    <property type="match status" value="2"/>
</dbReference>
<dbReference type="Pfam" id="PF04068">
    <property type="entry name" value="Fer4_RLI"/>
    <property type="match status" value="1"/>
</dbReference>
<dbReference type="KEGG" id="mtp:Mthe_0007"/>
<evidence type="ECO:0000256" key="1">
    <source>
        <dbReference type="ARBA" id="ARBA00022741"/>
    </source>
</evidence>
<sequence>MRIAVVNRDRCQPRKCARECEYFCPPVRTGDETIVFVDDKPVITENLCVGCGICVRKCPFGAITITNLPEEIGAPVHRYGSNGFALYGLPIPVEGKVTGILGPNGIGKSTAVAILSGLLRPNLGKDATWDEVLERFAGSAIGDYLKKVAEKGVRTAYKPQYIDRIPKSYRGSVRELLKRTNERGELDALVDRLGLSHLLDREIDSLSGGELQRVAIAATAARDADFYFFDEISPYLDINQRILAARMLQDLASNKAVMVVEHDLALLDLLAESVHLAYGTPGAYGVITRPKGIRVGINQYLRGFLPEENVRIRSESIEFEVHAPRDEKDVPVLVEYGEFSKSYNGFELSAMPGVIRRSEVVGILGPNGIGKSTYIKILGGIEKPTNGRIDAKLKISYKPQYLKAESDVTVEALLRSITPDFDSSYYQSEFVKPLALDRLLDQSMTELSGGELQRVAIIACLSMDADLYLLDEPSAHLDVEQRMMAARVMRRFAESTERSVVVVDHDIYLIDMLSERLIVFEGKPGVRGIANPPCDMREGMNKFLSAIGITFRRDEDTKRPRVNKPGSKLDRAQREMGEYYYALS</sequence>
<dbReference type="Pfam" id="PF00005">
    <property type="entry name" value="ABC_tran"/>
    <property type="match status" value="2"/>
</dbReference>
<dbReference type="PROSITE" id="PS00211">
    <property type="entry name" value="ABC_TRANSPORTER_1"/>
    <property type="match status" value="2"/>
</dbReference>
<dbReference type="PANTHER" id="PTHR19248">
    <property type="entry name" value="ATP-BINDING TRANSPORT PROTEIN-RELATED"/>
    <property type="match status" value="1"/>
</dbReference>
<feature type="domain" description="ABC transporter" evidence="3">
    <location>
        <begin position="312"/>
        <end position="546"/>
    </location>
</feature>
<accession>A0B536</accession>
<dbReference type="InterPro" id="IPR007209">
    <property type="entry name" value="RNaseL-inhib-like_metal-bd_dom"/>
</dbReference>
<dbReference type="AlphaFoldDB" id="A0B536"/>
<dbReference type="InterPro" id="IPR003593">
    <property type="entry name" value="AAA+_ATPase"/>
</dbReference>
<feature type="domain" description="ABC transporter" evidence="3">
    <location>
        <begin position="63"/>
        <end position="306"/>
    </location>
</feature>
<dbReference type="PROSITE" id="PS50893">
    <property type="entry name" value="ABC_TRANSPORTER_2"/>
    <property type="match status" value="2"/>
</dbReference>
<dbReference type="Pfam" id="PF00037">
    <property type="entry name" value="Fer4"/>
    <property type="match status" value="1"/>
</dbReference>
<dbReference type="GO" id="GO:0016887">
    <property type="term" value="F:ATP hydrolysis activity"/>
    <property type="evidence" value="ECO:0007669"/>
    <property type="project" value="InterPro"/>
</dbReference>
<dbReference type="InterPro" id="IPR017871">
    <property type="entry name" value="ABC_transporter-like_CS"/>
</dbReference>
<dbReference type="GO" id="GO:0005524">
    <property type="term" value="F:ATP binding"/>
    <property type="evidence" value="ECO:0007669"/>
    <property type="project" value="UniProtKB-KW"/>
</dbReference>